<keyword evidence="3 6" id="KW-0378">Hydrolase</keyword>
<evidence type="ECO:0000256" key="7">
    <source>
        <dbReference type="RuleBase" id="RU003355"/>
    </source>
</evidence>
<evidence type="ECO:0000256" key="6">
    <source>
        <dbReference type="PROSITE-ProRule" id="PRU01240"/>
    </source>
</evidence>
<reference evidence="10 11" key="1">
    <citation type="submission" date="2016-10" db="EMBL/GenBank/DDBJ databases">
        <title>Comparative genomics of Bacillus thuringiensis reveals a path to pathogens against multiple invertebrate hosts.</title>
        <authorList>
            <person name="Zheng J."/>
            <person name="Gao Q."/>
            <person name="Liu H."/>
            <person name="Peng D."/>
            <person name="Ruan L."/>
            <person name="Sun M."/>
        </authorList>
    </citation>
    <scope>NUCLEOTIDE SEQUENCE [LARGE SCALE GENOMIC DNA]</scope>
    <source>
        <strain evidence="10">BGSC 4CE1</strain>
    </source>
</reference>
<dbReference type="PRINTS" id="PR00723">
    <property type="entry name" value="SUBTILISIN"/>
</dbReference>
<dbReference type="CDD" id="cd07478">
    <property type="entry name" value="Peptidases_S8_CspA-like"/>
    <property type="match status" value="1"/>
</dbReference>
<feature type="active site" description="Charge relay system" evidence="5 6">
    <location>
        <position position="145"/>
    </location>
</feature>
<evidence type="ECO:0000313" key="10">
    <source>
        <dbReference type="EMBL" id="OTY75216.1"/>
    </source>
</evidence>
<gene>
    <name evidence="10" type="ORF">BK749_14415</name>
</gene>
<dbReference type="GO" id="GO:0004252">
    <property type="term" value="F:serine-type endopeptidase activity"/>
    <property type="evidence" value="ECO:0007669"/>
    <property type="project" value="UniProtKB-UniRule"/>
</dbReference>
<feature type="region of interest" description="Disordered" evidence="8">
    <location>
        <begin position="505"/>
        <end position="525"/>
    </location>
</feature>
<keyword evidence="4 6" id="KW-0720">Serine protease</keyword>
<proteinExistence type="inferred from homology"/>
<feature type="domain" description="Peptidase S8/S53" evidence="9">
    <location>
        <begin position="136"/>
        <end position="337"/>
    </location>
</feature>
<dbReference type="AlphaFoldDB" id="A0A243CVX0"/>
<evidence type="ECO:0000256" key="4">
    <source>
        <dbReference type="ARBA" id="ARBA00022825"/>
    </source>
</evidence>
<evidence type="ECO:0000259" key="9">
    <source>
        <dbReference type="Pfam" id="PF00082"/>
    </source>
</evidence>
<dbReference type="Gene3D" id="3.40.50.200">
    <property type="entry name" value="Peptidase S8/S53 domain"/>
    <property type="match status" value="1"/>
</dbReference>
<dbReference type="PROSITE" id="PS00136">
    <property type="entry name" value="SUBTILASE_ASP"/>
    <property type="match status" value="1"/>
</dbReference>
<dbReference type="SUPFAM" id="SSF52743">
    <property type="entry name" value="Subtilisin-like"/>
    <property type="match status" value="1"/>
</dbReference>
<evidence type="ECO:0000313" key="11">
    <source>
        <dbReference type="Proteomes" id="UP000194911"/>
    </source>
</evidence>
<dbReference type="RefSeq" id="WP_001211247.1">
    <property type="nucleotide sequence ID" value="NZ_NFDQ01000057.1"/>
</dbReference>
<sequence length="613" mass="65854">MRFKKTTTQIPSSIDPRLQRIIEQSQREVAREMEIRTSSTDAVKNVSVIAKVKDIDEWNGIPGVLQTNPISSAPDKSSQIVTAKVSVNELEAIRQSPTVISLKAAQPVQTALKKTIEEVSARNDLLPPGVARDHGGQGVVVGIIDSGCDFVHKNFRNTDGSTRILTIWDQAAERINDSSIPYGRVFNREEINNALSSSRPYKTLSYPASGSFPANPPKPPGHKHGTHVMDIAAGNGQGTGTPGVAPSADLVFVELAANDIPWEGRDVVGSTLGDSAQLLDAVKYVLDTAGERPCVINISLGTNGGPHDGTSLFEQSIDDLLIEKSNRSIVIAASNSYDDGIHASGTVSQGNFVDLHWQVNSGDFTLNELEIWYDGIDDFIVELITSNGESLGSVPLGENGSILNNEGETLIFIANRKSDPNNQDNQIGIFLEQNLPTGTWTVRLHGSSVNNGKFHAWIERDDRGQSSFSPPHDNTHTLGSLSCGHKSIVVGSYDAHVPDAPLSWFSSSGPTRDNRQKPEVSAPGHNVTAAASGTVVKATEKSGTSMAAPAVTGVIALIFAEAQSKGINITIEQLRDILMKTARKNPPAGEGWNNRYGWGRIDASKVVEEIILM</sequence>
<organism evidence="10 11">
    <name type="scientific">Bacillus thuringiensis serovar vazensis</name>
    <dbReference type="NCBI Taxonomy" id="180867"/>
    <lineage>
        <taxon>Bacteria</taxon>
        <taxon>Bacillati</taxon>
        <taxon>Bacillota</taxon>
        <taxon>Bacilli</taxon>
        <taxon>Bacillales</taxon>
        <taxon>Bacillaceae</taxon>
        <taxon>Bacillus</taxon>
        <taxon>Bacillus cereus group</taxon>
    </lineage>
</organism>
<dbReference type="PANTHER" id="PTHR43806:SF11">
    <property type="entry name" value="CEREVISIN-RELATED"/>
    <property type="match status" value="1"/>
</dbReference>
<dbReference type="PROSITE" id="PS51892">
    <property type="entry name" value="SUBTILASE"/>
    <property type="match status" value="1"/>
</dbReference>
<name>A0A243CVX0_BACTU</name>
<dbReference type="Pfam" id="PF00082">
    <property type="entry name" value="Peptidase_S8"/>
    <property type="match status" value="2"/>
</dbReference>
<dbReference type="InterPro" id="IPR050131">
    <property type="entry name" value="Peptidase_S8_subtilisin-like"/>
</dbReference>
<feature type="domain" description="Peptidase S8/S53" evidence="9">
    <location>
        <begin position="477"/>
        <end position="599"/>
    </location>
</feature>
<dbReference type="InterPro" id="IPR036852">
    <property type="entry name" value="Peptidase_S8/S53_dom_sf"/>
</dbReference>
<evidence type="ECO:0000256" key="3">
    <source>
        <dbReference type="ARBA" id="ARBA00022801"/>
    </source>
</evidence>
<comment type="caution">
    <text evidence="10">The sequence shown here is derived from an EMBL/GenBank/DDBJ whole genome shotgun (WGS) entry which is preliminary data.</text>
</comment>
<dbReference type="Proteomes" id="UP000194911">
    <property type="component" value="Unassembled WGS sequence"/>
</dbReference>
<feature type="active site" description="Charge relay system" evidence="5 6">
    <location>
        <position position="545"/>
    </location>
</feature>
<accession>A0A243CVX0</accession>
<dbReference type="GO" id="GO:0006508">
    <property type="term" value="P:proteolysis"/>
    <property type="evidence" value="ECO:0007669"/>
    <property type="project" value="UniProtKB-KW"/>
</dbReference>
<dbReference type="InterPro" id="IPR023828">
    <property type="entry name" value="Peptidase_S8_Ser-AS"/>
</dbReference>
<dbReference type="InterPro" id="IPR000209">
    <property type="entry name" value="Peptidase_S8/S53_dom"/>
</dbReference>
<evidence type="ECO:0000256" key="8">
    <source>
        <dbReference type="SAM" id="MobiDB-lite"/>
    </source>
</evidence>
<comment type="similarity">
    <text evidence="1 6 7">Belongs to the peptidase S8 family.</text>
</comment>
<dbReference type="InterPro" id="IPR034045">
    <property type="entry name" value="Pep_S8_CspA-like"/>
</dbReference>
<protein>
    <submittedName>
        <fullName evidence="10">Peptidase S8</fullName>
    </submittedName>
</protein>
<dbReference type="PROSITE" id="PS00138">
    <property type="entry name" value="SUBTILASE_SER"/>
    <property type="match status" value="1"/>
</dbReference>
<evidence type="ECO:0000256" key="2">
    <source>
        <dbReference type="ARBA" id="ARBA00022670"/>
    </source>
</evidence>
<dbReference type="EMBL" id="NFDQ01000057">
    <property type="protein sequence ID" value="OTY75216.1"/>
    <property type="molecule type" value="Genomic_DNA"/>
</dbReference>
<evidence type="ECO:0000256" key="1">
    <source>
        <dbReference type="ARBA" id="ARBA00011073"/>
    </source>
</evidence>
<dbReference type="PANTHER" id="PTHR43806">
    <property type="entry name" value="PEPTIDASE S8"/>
    <property type="match status" value="1"/>
</dbReference>
<feature type="active site" description="Charge relay system" evidence="5 6">
    <location>
        <position position="224"/>
    </location>
</feature>
<dbReference type="Gene3D" id="2.60.120.1290">
    <property type="match status" value="1"/>
</dbReference>
<dbReference type="InterPro" id="IPR023827">
    <property type="entry name" value="Peptidase_S8_Asp-AS"/>
</dbReference>
<dbReference type="InterPro" id="IPR015500">
    <property type="entry name" value="Peptidase_S8_subtilisin-rel"/>
</dbReference>
<keyword evidence="2 6" id="KW-0645">Protease</keyword>
<evidence type="ECO:0000256" key="5">
    <source>
        <dbReference type="PIRSR" id="PIRSR615500-1"/>
    </source>
</evidence>